<dbReference type="Proteomes" id="UP001605036">
    <property type="component" value="Unassembled WGS sequence"/>
</dbReference>
<evidence type="ECO:0000313" key="2">
    <source>
        <dbReference type="Proteomes" id="UP001605036"/>
    </source>
</evidence>
<comment type="caution">
    <text evidence="1">The sequence shown here is derived from an EMBL/GenBank/DDBJ whole genome shotgun (WGS) entry which is preliminary data.</text>
</comment>
<evidence type="ECO:0000313" key="1">
    <source>
        <dbReference type="EMBL" id="KAL2624458.1"/>
    </source>
</evidence>
<proteinExistence type="predicted"/>
<organism evidence="1 2">
    <name type="scientific">Riccia fluitans</name>
    <dbReference type="NCBI Taxonomy" id="41844"/>
    <lineage>
        <taxon>Eukaryota</taxon>
        <taxon>Viridiplantae</taxon>
        <taxon>Streptophyta</taxon>
        <taxon>Embryophyta</taxon>
        <taxon>Marchantiophyta</taxon>
        <taxon>Marchantiopsida</taxon>
        <taxon>Marchantiidae</taxon>
        <taxon>Marchantiales</taxon>
        <taxon>Ricciaceae</taxon>
        <taxon>Riccia</taxon>
    </lineage>
</organism>
<gene>
    <name evidence="1" type="ORF">R1flu_008703</name>
</gene>
<dbReference type="EMBL" id="JBHFFA010000005">
    <property type="protein sequence ID" value="KAL2624458.1"/>
    <property type="molecule type" value="Genomic_DNA"/>
</dbReference>
<dbReference type="AlphaFoldDB" id="A0ABD1YCH4"/>
<reference evidence="1 2" key="1">
    <citation type="submission" date="2024-09" db="EMBL/GenBank/DDBJ databases">
        <title>Chromosome-scale assembly of Riccia fluitans.</title>
        <authorList>
            <person name="Paukszto L."/>
            <person name="Sawicki J."/>
            <person name="Karawczyk K."/>
            <person name="Piernik-Szablinska J."/>
            <person name="Szczecinska M."/>
            <person name="Mazdziarz M."/>
        </authorList>
    </citation>
    <scope>NUCLEOTIDE SEQUENCE [LARGE SCALE GENOMIC DNA]</scope>
    <source>
        <strain evidence="1">Rf_01</strain>
        <tissue evidence="1">Aerial parts of the thallus</tissue>
    </source>
</reference>
<name>A0ABD1YCH4_9MARC</name>
<protein>
    <submittedName>
        <fullName evidence="1">Uncharacterized protein</fullName>
    </submittedName>
</protein>
<accession>A0ABD1YCH4</accession>
<keyword evidence="2" id="KW-1185">Reference proteome</keyword>
<sequence>MRLRPGTYVRVAGQALCVAEPKSSVGGDLPIAYWPLDLSELNLLVTQGRTDTGSEAAEREFLWTLL</sequence>